<comment type="caution">
    <text evidence="1">The sequence shown here is derived from an EMBL/GenBank/DDBJ whole genome shotgun (WGS) entry which is preliminary data.</text>
</comment>
<name>A0ABT4WG59_9FLAO</name>
<protein>
    <submittedName>
        <fullName evidence="1">Uncharacterized protein</fullName>
    </submittedName>
</protein>
<dbReference type="RefSeq" id="WP_271336895.1">
    <property type="nucleotide sequence ID" value="NZ_JAMZNK010000028.1"/>
</dbReference>
<evidence type="ECO:0000313" key="1">
    <source>
        <dbReference type="EMBL" id="MDA6071079.1"/>
    </source>
</evidence>
<evidence type="ECO:0000313" key="2">
    <source>
        <dbReference type="Proteomes" id="UP001212170"/>
    </source>
</evidence>
<organism evidence="1 2">
    <name type="scientific">Flavobacterium azizsancarii</name>
    <dbReference type="NCBI Taxonomy" id="2961580"/>
    <lineage>
        <taxon>Bacteria</taxon>
        <taxon>Pseudomonadati</taxon>
        <taxon>Bacteroidota</taxon>
        <taxon>Flavobacteriia</taxon>
        <taxon>Flavobacteriales</taxon>
        <taxon>Flavobacteriaceae</taxon>
        <taxon>Flavobacterium</taxon>
    </lineage>
</organism>
<dbReference type="Proteomes" id="UP001212170">
    <property type="component" value="Unassembled WGS sequence"/>
</dbReference>
<sequence length="52" mass="6196">MEIDLENLSKQELLELIKEQSRTISKQEITISKKEKVLDKKEKFIEQSLLHL</sequence>
<accession>A0ABT4WG59</accession>
<keyword evidence="2" id="KW-1185">Reference proteome</keyword>
<reference evidence="1 2" key="1">
    <citation type="journal article" date="2023" name="Chemosphere">
        <title>Whole genome analysis of Flavobacterium aziz-sancarii sp. nov., isolated from Ardley Island (Antarctica), revealed a rich resistome and bioremediation potential.</title>
        <authorList>
            <person name="Otur C."/>
            <person name="Okay S."/>
            <person name="Kurt-Kizildogan A."/>
        </authorList>
    </citation>
    <scope>NUCLEOTIDE SEQUENCE [LARGE SCALE GENOMIC DNA]</scope>
    <source>
        <strain evidence="1 2">AC</strain>
    </source>
</reference>
<gene>
    <name evidence="1" type="ORF">NJT12_15800</name>
</gene>
<proteinExistence type="predicted"/>
<dbReference type="EMBL" id="JAMZNK010000028">
    <property type="protein sequence ID" value="MDA6071079.1"/>
    <property type="molecule type" value="Genomic_DNA"/>
</dbReference>